<dbReference type="Proteomes" id="UP000600547">
    <property type="component" value="Unassembled WGS sequence"/>
</dbReference>
<keyword evidence="1" id="KW-0812">Transmembrane</keyword>
<organism evidence="2 3">
    <name type="scientific">Deinococcus arenae</name>
    <dbReference type="NCBI Taxonomy" id="1452751"/>
    <lineage>
        <taxon>Bacteria</taxon>
        <taxon>Thermotogati</taxon>
        <taxon>Deinococcota</taxon>
        <taxon>Deinococci</taxon>
        <taxon>Deinococcales</taxon>
        <taxon>Deinococcaceae</taxon>
        <taxon>Deinococcus</taxon>
    </lineage>
</organism>
<evidence type="ECO:0000313" key="2">
    <source>
        <dbReference type="EMBL" id="GGM55374.1"/>
    </source>
</evidence>
<accession>A0A8H9L7N2</accession>
<feature type="transmembrane region" description="Helical" evidence="1">
    <location>
        <begin position="44"/>
        <end position="71"/>
    </location>
</feature>
<comment type="caution">
    <text evidence="2">The sequence shown here is derived from an EMBL/GenBank/DDBJ whole genome shotgun (WGS) entry which is preliminary data.</text>
</comment>
<keyword evidence="1" id="KW-1133">Transmembrane helix</keyword>
<reference evidence="3" key="1">
    <citation type="journal article" date="2019" name="Int. J. Syst. Evol. Microbiol.">
        <title>The Global Catalogue of Microorganisms (GCM) 10K type strain sequencing project: providing services to taxonomists for standard genome sequencing and annotation.</title>
        <authorList>
            <consortium name="The Broad Institute Genomics Platform"/>
            <consortium name="The Broad Institute Genome Sequencing Center for Infectious Disease"/>
            <person name="Wu L."/>
            <person name="Ma J."/>
        </authorList>
    </citation>
    <scope>NUCLEOTIDE SEQUENCE [LARGE SCALE GENOMIC DNA]</scope>
    <source>
        <strain evidence="3">JCM 31047</strain>
    </source>
</reference>
<dbReference type="AlphaFoldDB" id="A0A8H9L7N2"/>
<keyword evidence="3" id="KW-1185">Reference proteome</keyword>
<proteinExistence type="predicted"/>
<gene>
    <name evidence="2" type="ORF">GCM10008956_34100</name>
</gene>
<sequence>MTRGNLCAARLVPGGMTTMLELTVNAAGQVLDAGPFSTRWTLRWLAVLCAAGAALLSSGWLRGLAAGALLLSLKIR</sequence>
<dbReference type="EMBL" id="BMQG01000017">
    <property type="protein sequence ID" value="GGM55374.1"/>
    <property type="molecule type" value="Genomic_DNA"/>
</dbReference>
<name>A0A8H9L7N2_9DEIO</name>
<evidence type="ECO:0000313" key="3">
    <source>
        <dbReference type="Proteomes" id="UP000600547"/>
    </source>
</evidence>
<protein>
    <submittedName>
        <fullName evidence="2">Uncharacterized protein</fullName>
    </submittedName>
</protein>
<evidence type="ECO:0000256" key="1">
    <source>
        <dbReference type="SAM" id="Phobius"/>
    </source>
</evidence>
<keyword evidence="1" id="KW-0472">Membrane</keyword>